<dbReference type="AlphaFoldDB" id="A0A5C8PUH2"/>
<dbReference type="EMBL" id="VDUZ01000003">
    <property type="protein sequence ID" value="TXL81731.1"/>
    <property type="molecule type" value="Genomic_DNA"/>
</dbReference>
<dbReference type="Proteomes" id="UP000321638">
    <property type="component" value="Unassembled WGS sequence"/>
</dbReference>
<sequence length="395" mass="42530">MKVWLPALSGLIVGAVLSTASAQDKKYGPGVSDTEIKIGHTAPYSGPVSAYGAVGRAMAGVFKKVNSEGGINGRKVSFLTLDDAYSPPKTVEQTRKLVEQDQVLLIFGATGTPSNTAVHKYLNSKKVPQLFVQSGASKFNDTASYPWTTPLYPSYHLEQKIYADFILKQRPDARIAAIYPNDDFGKDNLAGLKQALAARGKSLVMEQSYETTDATIDSQIITLKGSGADVFVNLSTPKFAAQAIRKAADIGWAPLHILTNVSSSISTVLAPAGLNNATGIITAAFIKEPGDPIWADDADVKAYVAFLKAWDPQDSPDDVFGVIGYVAANTLRHVLDRAGSNLTRENVMAQAKSLDAFRPPMLLPGITLSTTPQDVAAYRQLRLQRFNGQKWVLLD</sequence>
<dbReference type="InterPro" id="IPR028082">
    <property type="entry name" value="Peripla_BP_I"/>
</dbReference>
<keyword evidence="2 3" id="KW-0732">Signal</keyword>
<evidence type="ECO:0000256" key="1">
    <source>
        <dbReference type="ARBA" id="ARBA00010062"/>
    </source>
</evidence>
<gene>
    <name evidence="5" type="ORF">FHP25_04160</name>
</gene>
<dbReference type="PANTHER" id="PTHR47235">
    <property type="entry name" value="BLR6548 PROTEIN"/>
    <property type="match status" value="1"/>
</dbReference>
<reference evidence="5 6" key="1">
    <citation type="submission" date="2019-06" db="EMBL/GenBank/DDBJ databases">
        <title>New taxonomy in bacterial strain CC-CFT640, isolated from vineyard.</title>
        <authorList>
            <person name="Lin S.-Y."/>
            <person name="Tsai C.-F."/>
            <person name="Young C.-C."/>
        </authorList>
    </citation>
    <scope>NUCLEOTIDE SEQUENCE [LARGE SCALE GENOMIC DNA]</scope>
    <source>
        <strain evidence="5 6">CC-CFT640</strain>
    </source>
</reference>
<evidence type="ECO:0000313" key="6">
    <source>
        <dbReference type="Proteomes" id="UP000321638"/>
    </source>
</evidence>
<feature type="chain" id="PRO_5023126655" evidence="3">
    <location>
        <begin position="23"/>
        <end position="395"/>
    </location>
</feature>
<keyword evidence="6" id="KW-1185">Reference proteome</keyword>
<dbReference type="PANTHER" id="PTHR47235:SF1">
    <property type="entry name" value="BLR6548 PROTEIN"/>
    <property type="match status" value="1"/>
</dbReference>
<accession>A0A5C8PUH2</accession>
<dbReference type="RefSeq" id="WP_147845639.1">
    <property type="nucleotide sequence ID" value="NZ_VDUZ01000003.1"/>
</dbReference>
<feature type="signal peptide" evidence="3">
    <location>
        <begin position="1"/>
        <end position="22"/>
    </location>
</feature>
<feature type="domain" description="Leucine-binding protein" evidence="4">
    <location>
        <begin position="35"/>
        <end position="387"/>
    </location>
</feature>
<comment type="similarity">
    <text evidence="1">Belongs to the leucine-binding protein family.</text>
</comment>
<evidence type="ECO:0000256" key="3">
    <source>
        <dbReference type="SAM" id="SignalP"/>
    </source>
</evidence>
<name>A0A5C8PUH2_9HYPH</name>
<dbReference type="InterPro" id="IPR028081">
    <property type="entry name" value="Leu-bd"/>
</dbReference>
<evidence type="ECO:0000259" key="4">
    <source>
        <dbReference type="Pfam" id="PF13458"/>
    </source>
</evidence>
<dbReference type="Gene3D" id="3.40.50.2300">
    <property type="match status" value="2"/>
</dbReference>
<dbReference type="CDD" id="cd06343">
    <property type="entry name" value="PBP1_ABC_ligand_binding-like"/>
    <property type="match status" value="1"/>
</dbReference>
<evidence type="ECO:0000256" key="2">
    <source>
        <dbReference type="ARBA" id="ARBA00022729"/>
    </source>
</evidence>
<organism evidence="5 6">
    <name type="scientific">Vineibacter terrae</name>
    <dbReference type="NCBI Taxonomy" id="2586908"/>
    <lineage>
        <taxon>Bacteria</taxon>
        <taxon>Pseudomonadati</taxon>
        <taxon>Pseudomonadota</taxon>
        <taxon>Alphaproteobacteria</taxon>
        <taxon>Hyphomicrobiales</taxon>
        <taxon>Vineibacter</taxon>
    </lineage>
</organism>
<proteinExistence type="inferred from homology"/>
<dbReference type="SUPFAM" id="SSF53822">
    <property type="entry name" value="Periplasmic binding protein-like I"/>
    <property type="match status" value="1"/>
</dbReference>
<dbReference type="OrthoDB" id="9802022at2"/>
<evidence type="ECO:0000313" key="5">
    <source>
        <dbReference type="EMBL" id="TXL81731.1"/>
    </source>
</evidence>
<dbReference type="Pfam" id="PF13458">
    <property type="entry name" value="Peripla_BP_6"/>
    <property type="match status" value="1"/>
</dbReference>
<protein>
    <submittedName>
        <fullName evidence="5">ABC transporter substrate-binding protein</fullName>
    </submittedName>
</protein>
<comment type="caution">
    <text evidence="5">The sequence shown here is derived from an EMBL/GenBank/DDBJ whole genome shotgun (WGS) entry which is preliminary data.</text>
</comment>